<evidence type="ECO:0000313" key="2">
    <source>
        <dbReference type="Proteomes" id="UP000314294"/>
    </source>
</evidence>
<gene>
    <name evidence="1" type="ORF">EYF80_047016</name>
</gene>
<protein>
    <submittedName>
        <fullName evidence="1">Uncharacterized protein</fullName>
    </submittedName>
</protein>
<reference evidence="1 2" key="1">
    <citation type="submission" date="2019-03" db="EMBL/GenBank/DDBJ databases">
        <title>First draft genome of Liparis tanakae, snailfish: a comprehensive survey of snailfish specific genes.</title>
        <authorList>
            <person name="Kim W."/>
            <person name="Song I."/>
            <person name="Jeong J.-H."/>
            <person name="Kim D."/>
            <person name="Kim S."/>
            <person name="Ryu S."/>
            <person name="Song J.Y."/>
            <person name="Lee S.K."/>
        </authorList>
    </citation>
    <scope>NUCLEOTIDE SEQUENCE [LARGE SCALE GENOMIC DNA]</scope>
    <source>
        <tissue evidence="1">Muscle</tissue>
    </source>
</reference>
<accession>A0A4Z2FPJ9</accession>
<evidence type="ECO:0000313" key="1">
    <source>
        <dbReference type="EMBL" id="TNN42790.1"/>
    </source>
</evidence>
<dbReference type="Proteomes" id="UP000314294">
    <property type="component" value="Unassembled WGS sequence"/>
</dbReference>
<name>A0A4Z2FPJ9_9TELE</name>
<proteinExistence type="predicted"/>
<sequence>MIPELIPGGVSSEVIGGPTLGSSVTVLWPSPVVFPHKQQGLATNTMLRFGKYSVMTTDAISTSDS</sequence>
<organism evidence="1 2">
    <name type="scientific">Liparis tanakae</name>
    <name type="common">Tanaka's snailfish</name>
    <dbReference type="NCBI Taxonomy" id="230148"/>
    <lineage>
        <taxon>Eukaryota</taxon>
        <taxon>Metazoa</taxon>
        <taxon>Chordata</taxon>
        <taxon>Craniata</taxon>
        <taxon>Vertebrata</taxon>
        <taxon>Euteleostomi</taxon>
        <taxon>Actinopterygii</taxon>
        <taxon>Neopterygii</taxon>
        <taxon>Teleostei</taxon>
        <taxon>Neoteleostei</taxon>
        <taxon>Acanthomorphata</taxon>
        <taxon>Eupercaria</taxon>
        <taxon>Perciformes</taxon>
        <taxon>Cottioidei</taxon>
        <taxon>Cottales</taxon>
        <taxon>Liparidae</taxon>
        <taxon>Liparis</taxon>
    </lineage>
</organism>
<keyword evidence="2" id="KW-1185">Reference proteome</keyword>
<comment type="caution">
    <text evidence="1">The sequence shown here is derived from an EMBL/GenBank/DDBJ whole genome shotgun (WGS) entry which is preliminary data.</text>
</comment>
<dbReference type="EMBL" id="SRLO01001013">
    <property type="protein sequence ID" value="TNN42790.1"/>
    <property type="molecule type" value="Genomic_DNA"/>
</dbReference>
<dbReference type="AlphaFoldDB" id="A0A4Z2FPJ9"/>